<gene>
    <name evidence="4" type="ORF">JOC27_001218</name>
</gene>
<proteinExistence type="predicted"/>
<comment type="caution">
    <text evidence="4">The sequence shown here is derived from an EMBL/GenBank/DDBJ whole genome shotgun (WGS) entry which is preliminary data.</text>
</comment>
<organism evidence="4 5">
    <name type="scientific">Sporolactobacillus spathodeae</name>
    <dbReference type="NCBI Taxonomy" id="1465502"/>
    <lineage>
        <taxon>Bacteria</taxon>
        <taxon>Bacillati</taxon>
        <taxon>Bacillota</taxon>
        <taxon>Bacilli</taxon>
        <taxon>Bacillales</taxon>
        <taxon>Sporolactobacillaceae</taxon>
        <taxon>Sporolactobacillus</taxon>
    </lineage>
</organism>
<dbReference type="Pfam" id="PF06725">
    <property type="entry name" value="3D"/>
    <property type="match status" value="1"/>
</dbReference>
<dbReference type="InterPro" id="IPR036908">
    <property type="entry name" value="RlpA-like_sf"/>
</dbReference>
<dbReference type="PANTHER" id="PTHR39160">
    <property type="entry name" value="CELL WALL-BINDING PROTEIN YOCH"/>
    <property type="match status" value="1"/>
</dbReference>
<feature type="chain" id="PRO_5047250762" evidence="2">
    <location>
        <begin position="27"/>
        <end position="121"/>
    </location>
</feature>
<feature type="signal peptide" evidence="2">
    <location>
        <begin position="1"/>
        <end position="26"/>
    </location>
</feature>
<dbReference type="Gene3D" id="2.40.40.10">
    <property type="entry name" value="RlpA-like domain"/>
    <property type="match status" value="1"/>
</dbReference>
<evidence type="ECO:0000256" key="1">
    <source>
        <dbReference type="ARBA" id="ARBA00022729"/>
    </source>
</evidence>
<dbReference type="SUPFAM" id="SSF50685">
    <property type="entry name" value="Barwin-like endoglucanases"/>
    <property type="match status" value="1"/>
</dbReference>
<sequence>MKKIVTVLFILIFVVSGLTPDSTADASSHYKYVNVSSTAYCEKGRTATGYNLAKHPNAKVIAVDPRVIPLGSKVYIPGYGTAVARDTGGAIKGKIIDVHFGSRHKAIVWGRKHMKIKVYHY</sequence>
<dbReference type="EMBL" id="JAFBEV010000008">
    <property type="protein sequence ID" value="MBM7657768.1"/>
    <property type="molecule type" value="Genomic_DNA"/>
</dbReference>
<evidence type="ECO:0000313" key="5">
    <source>
        <dbReference type="Proteomes" id="UP000823201"/>
    </source>
</evidence>
<dbReference type="InterPro" id="IPR010611">
    <property type="entry name" value="3D_dom"/>
</dbReference>
<dbReference type="InterPro" id="IPR051933">
    <property type="entry name" value="Resuscitation_pf_RpfB"/>
</dbReference>
<protein>
    <submittedName>
        <fullName evidence="4">3D (Asp-Asp-Asp) domain-containing protein</fullName>
    </submittedName>
</protein>
<dbReference type="Proteomes" id="UP000823201">
    <property type="component" value="Unassembled WGS sequence"/>
</dbReference>
<accession>A0ABS2Q7K0</accession>
<evidence type="ECO:0000256" key="2">
    <source>
        <dbReference type="SAM" id="SignalP"/>
    </source>
</evidence>
<feature type="domain" description="3D" evidence="3">
    <location>
        <begin position="59"/>
        <end position="118"/>
    </location>
</feature>
<evidence type="ECO:0000313" key="4">
    <source>
        <dbReference type="EMBL" id="MBM7657768.1"/>
    </source>
</evidence>
<evidence type="ECO:0000259" key="3">
    <source>
        <dbReference type="Pfam" id="PF06725"/>
    </source>
</evidence>
<keyword evidence="5" id="KW-1185">Reference proteome</keyword>
<dbReference type="RefSeq" id="WP_205006092.1">
    <property type="nucleotide sequence ID" value="NZ_CBCRXA010000006.1"/>
</dbReference>
<dbReference type="CDD" id="cd22786">
    <property type="entry name" value="DPBB_YuiC-like"/>
    <property type="match status" value="1"/>
</dbReference>
<dbReference type="PANTHER" id="PTHR39160:SF4">
    <property type="entry name" value="RESUSCITATION-PROMOTING FACTOR RPFB"/>
    <property type="match status" value="1"/>
</dbReference>
<reference evidence="4 5" key="1">
    <citation type="submission" date="2021-01" db="EMBL/GenBank/DDBJ databases">
        <title>Genomic Encyclopedia of Type Strains, Phase IV (KMG-IV): sequencing the most valuable type-strain genomes for metagenomic binning, comparative biology and taxonomic classification.</title>
        <authorList>
            <person name="Goeker M."/>
        </authorList>
    </citation>
    <scope>NUCLEOTIDE SEQUENCE [LARGE SCALE GENOMIC DNA]</scope>
    <source>
        <strain evidence="4 5">DSM 100968</strain>
    </source>
</reference>
<keyword evidence="1 2" id="KW-0732">Signal</keyword>
<name>A0ABS2Q7K0_9BACL</name>